<evidence type="ECO:0008006" key="4">
    <source>
        <dbReference type="Google" id="ProtNLM"/>
    </source>
</evidence>
<evidence type="ECO:0000313" key="2">
    <source>
        <dbReference type="EMBL" id="EIE24970.1"/>
    </source>
</evidence>
<feature type="compositionally biased region" description="Polar residues" evidence="1">
    <location>
        <begin position="193"/>
        <end position="203"/>
    </location>
</feature>
<dbReference type="Proteomes" id="UP000007264">
    <property type="component" value="Unassembled WGS sequence"/>
</dbReference>
<gene>
    <name evidence="2" type="ORF">COCSUDRAFT_83663</name>
</gene>
<reference evidence="2 3" key="1">
    <citation type="journal article" date="2012" name="Genome Biol.">
        <title>The genome of the polar eukaryotic microalga coccomyxa subellipsoidea reveals traits of cold adaptation.</title>
        <authorList>
            <person name="Blanc G."/>
            <person name="Agarkova I."/>
            <person name="Grimwood J."/>
            <person name="Kuo A."/>
            <person name="Brueggeman A."/>
            <person name="Dunigan D."/>
            <person name="Gurnon J."/>
            <person name="Ladunga I."/>
            <person name="Lindquist E."/>
            <person name="Lucas S."/>
            <person name="Pangilinan J."/>
            <person name="Proschold T."/>
            <person name="Salamov A."/>
            <person name="Schmutz J."/>
            <person name="Weeks D."/>
            <person name="Yamada T."/>
            <person name="Claverie J.M."/>
            <person name="Grigoriev I."/>
            <person name="Van Etten J."/>
            <person name="Lomsadze A."/>
            <person name="Borodovsky M."/>
        </authorList>
    </citation>
    <scope>NUCLEOTIDE SEQUENCE [LARGE SCALE GENOMIC DNA]</scope>
    <source>
        <strain evidence="2 3">C-169</strain>
    </source>
</reference>
<dbReference type="OrthoDB" id="515511at2759"/>
<dbReference type="InterPro" id="IPR026971">
    <property type="entry name" value="CND1/NCAPD3"/>
</dbReference>
<dbReference type="EMBL" id="AGSI01000005">
    <property type="protein sequence ID" value="EIE24970.1"/>
    <property type="molecule type" value="Genomic_DNA"/>
</dbReference>
<dbReference type="GO" id="GO:0007076">
    <property type="term" value="P:mitotic chromosome condensation"/>
    <property type="evidence" value="ECO:0007669"/>
    <property type="project" value="InterPro"/>
</dbReference>
<feature type="compositionally biased region" description="Low complexity" evidence="1">
    <location>
        <begin position="323"/>
        <end position="335"/>
    </location>
</feature>
<dbReference type="GeneID" id="17042696"/>
<dbReference type="GO" id="GO:0010032">
    <property type="term" value="P:meiotic chromosome condensation"/>
    <property type="evidence" value="ECO:0007669"/>
    <property type="project" value="TreeGrafter"/>
</dbReference>
<feature type="region of interest" description="Disordered" evidence="1">
    <location>
        <begin position="1102"/>
        <end position="1121"/>
    </location>
</feature>
<proteinExistence type="predicted"/>
<dbReference type="SUPFAM" id="SSF48371">
    <property type="entry name" value="ARM repeat"/>
    <property type="match status" value="1"/>
</dbReference>
<dbReference type="PANTHER" id="PTHR14222:SF1">
    <property type="entry name" value="CONDENSIN-2 COMPLEX SUBUNIT D3"/>
    <property type="match status" value="1"/>
</dbReference>
<feature type="region of interest" description="Disordered" evidence="1">
    <location>
        <begin position="323"/>
        <end position="356"/>
    </location>
</feature>
<dbReference type="KEGG" id="csl:COCSUDRAFT_83663"/>
<dbReference type="GO" id="GO:0000796">
    <property type="term" value="C:condensin complex"/>
    <property type="evidence" value="ECO:0007669"/>
    <property type="project" value="TreeGrafter"/>
</dbReference>
<evidence type="ECO:0000313" key="3">
    <source>
        <dbReference type="Proteomes" id="UP000007264"/>
    </source>
</evidence>
<dbReference type="PANTHER" id="PTHR14222">
    <property type="entry name" value="CONDENSIN"/>
    <property type="match status" value="1"/>
</dbReference>
<accession>I0Z2V1</accession>
<feature type="region of interest" description="Disordered" evidence="1">
    <location>
        <begin position="1246"/>
        <end position="1271"/>
    </location>
</feature>
<organism evidence="2 3">
    <name type="scientific">Coccomyxa subellipsoidea (strain C-169)</name>
    <name type="common">Green microalga</name>
    <dbReference type="NCBI Taxonomy" id="574566"/>
    <lineage>
        <taxon>Eukaryota</taxon>
        <taxon>Viridiplantae</taxon>
        <taxon>Chlorophyta</taxon>
        <taxon>core chlorophytes</taxon>
        <taxon>Trebouxiophyceae</taxon>
        <taxon>Trebouxiophyceae incertae sedis</taxon>
        <taxon>Coccomyxaceae</taxon>
        <taxon>Coccomyxa</taxon>
        <taxon>Coccomyxa subellipsoidea</taxon>
    </lineage>
</organism>
<dbReference type="STRING" id="574566.I0Z2V1"/>
<comment type="caution">
    <text evidence="2">The sequence shown here is derived from an EMBL/GenBank/DDBJ whole genome shotgun (WGS) entry which is preliminary data.</text>
</comment>
<keyword evidence="3" id="KW-1185">Reference proteome</keyword>
<feature type="compositionally biased region" description="Polar residues" evidence="1">
    <location>
        <begin position="219"/>
        <end position="230"/>
    </location>
</feature>
<dbReference type="InterPro" id="IPR016024">
    <property type="entry name" value="ARM-type_fold"/>
</dbReference>
<protein>
    <recommendedName>
        <fullName evidence="4">ARM repeat-containing protein</fullName>
    </recommendedName>
</protein>
<feature type="region of interest" description="Disordered" evidence="1">
    <location>
        <begin position="1169"/>
        <end position="1209"/>
    </location>
</feature>
<dbReference type="GO" id="GO:0042393">
    <property type="term" value="F:histone binding"/>
    <property type="evidence" value="ECO:0007669"/>
    <property type="project" value="TreeGrafter"/>
</dbReference>
<evidence type="ECO:0000256" key="1">
    <source>
        <dbReference type="SAM" id="MobiDB-lite"/>
    </source>
</evidence>
<dbReference type="RefSeq" id="XP_005649514.1">
    <property type="nucleotide sequence ID" value="XM_005649457.1"/>
</dbReference>
<dbReference type="eggNOG" id="KOG0413">
    <property type="taxonomic scope" value="Eukaryota"/>
</dbReference>
<feature type="region of interest" description="Disordered" evidence="1">
    <location>
        <begin position="193"/>
        <end position="230"/>
    </location>
</feature>
<dbReference type="GO" id="GO:0000779">
    <property type="term" value="C:condensed chromosome, centromeric region"/>
    <property type="evidence" value="ECO:0007669"/>
    <property type="project" value="TreeGrafter"/>
</dbReference>
<sequence>MFFFDAKVMSLIDSVAMTQLLRLVRECNVMSSQKGAEVTDMNTEGSRDMDHTAQQQLSRVAAAAYAVLLELLQPIHGIVRETAAAVLRHLMPGLLGLSEPGAAPSDDGSTPPQRSAAAVRSEIIAFAKSAVSANLECREAVAALARYVVLKAPDKADFRSLAVDCAMQLTAELPMTDRTNFVVFAARLSRTAKGTPSRNSHLGSPSALEAATPAGSHAVSGTSSGQSTDARSLVDTAATVAPNLGEDASPAPCGTICLALLLQRCSDKSAAVRGKALANLAAAVRDMLAAQQGADSAHMLHCRQALVLASSVRMQHPLSNTPAIITPPAVTPAAADEPGATPMADTPQPPNSVSASGAPFVQKKRAGLHRTLLEHAYHGAAAQAAQLDLDVKALTALARKRCSDDKAGVRKAAAHLLEGLLLLRASGAGGAAVVLPSPADIAVVSVRKAALGVCSGLLRALPHEASLAALWVTAALPLVRDVEASLQEQLLDSFHDFVIVPAVAMSKDAGAVERLAPVLAALSEDSGAAAVCLGRACAQLKVKKRLKADKVAAAMQHIISTEGMAPEAVSGAWQLLAEVSAQDPSAPSWEFLQDAWERVKGRTAADGCDGDGALLLRVVAHAAGRFPPAQAAALVRDLLKAVQAFTLTPGLTAAHVLALAQLSAAGAAKSSDGWTAGVLAACERHLGAFVDAFSRGDASGAAAAGRQTTTAIFTAGEVVLLRQAKPSGRLVVLVQALTAPKLASNDAAHSSVPAPIQVSQGFEAAVTAVQAHAWVALGKLCLTEEATAKKCLPLFVQELGRASNPAVRNNIMVALTDLTVQYTALVDAHVPRLAACLADPHELFLRALVDDSARVRSLAEYLLTDTLSSKAPLLAYNHFVEALFVLNECRAGLHAPEEPLSQAVGGADARSAFSLAGQSGRAKRDTIYRALLRRMAPEHKFASAARLCSEVLSGFAEGTLPLDGAAEVASARGGAAAADEEEAGASAKAVEGAAKGRLVSAMMKKYLAEGMVPVLLELKRCLEAARHPLLGDLLAAFRALLRDHKSEIQDILAGDKQLAQEILYDLKHDAPPASQPAGATSHPPVSIWAAVEGPRERVAEVAQRPVRQPRGASRLAQHSFGSPASPVLNGAGMWVQAVSSTPASAGVGLKGTPASGVPYSAADFKTPGTKAGMDSTHSPSAAAGKPSMSVPRVRTGTKARPSRLGPGNPATPVVQQVHQSCLTNITLPSPARVDKVPKRWNIAEDTWKGGDSAKKATPAAKRGSGRSAHAADMQVLIEGAAAAALNEETRPQRKRKNAAC</sequence>
<name>I0Z2V1_COCSC</name>